<name>A0ABR1TK48_9PEZI</name>
<sequence>MIISGVEGWKHASIADFFAIRPTPSQNDLDEYAASLIEGSTICPVGMQGSLSYTVVAAKADSKTIVSFRTPPEQAQWPDRESGSAYFARCWDQPQELDPEQLETKRRSISRKLSLLENAPGFEFLKNTVVQLRGPQGLACLYSEAWPQVVTHGDLSQTNILVGPETLAITGLVDWSLAKIAPFGLELSALRLLSGAMSSDGWTDRAFRPETEAAFWDEFWRCTAITDAGERETVRKMAELSCKLGVILRYAFRNLDGFVLDQLAPKPDPYLRSWLGNEHWGDLIAKDTPVN</sequence>
<accession>A0ABR1TK48</accession>
<evidence type="ECO:0000313" key="2">
    <source>
        <dbReference type="EMBL" id="KAK8047004.1"/>
    </source>
</evidence>
<dbReference type="EMBL" id="JAQQWM010000009">
    <property type="protein sequence ID" value="KAK8047004.1"/>
    <property type="molecule type" value="Genomic_DNA"/>
</dbReference>
<dbReference type="Proteomes" id="UP001446871">
    <property type="component" value="Unassembled WGS sequence"/>
</dbReference>
<dbReference type="PANTHER" id="PTHR21310">
    <property type="entry name" value="AMINOGLYCOSIDE PHOSPHOTRANSFERASE-RELATED-RELATED"/>
    <property type="match status" value="1"/>
</dbReference>
<organism evidence="2 3">
    <name type="scientific">Apiospora saccharicola</name>
    <dbReference type="NCBI Taxonomy" id="335842"/>
    <lineage>
        <taxon>Eukaryota</taxon>
        <taxon>Fungi</taxon>
        <taxon>Dikarya</taxon>
        <taxon>Ascomycota</taxon>
        <taxon>Pezizomycotina</taxon>
        <taxon>Sordariomycetes</taxon>
        <taxon>Xylariomycetidae</taxon>
        <taxon>Amphisphaeriales</taxon>
        <taxon>Apiosporaceae</taxon>
        <taxon>Apiospora</taxon>
    </lineage>
</organism>
<dbReference type="PANTHER" id="PTHR21310:SF59">
    <property type="entry name" value="AMINOGLYCOSIDE PHOSPHOTRANSFERASE DOMAIN-CONTAINING PROTEIN"/>
    <property type="match status" value="1"/>
</dbReference>
<dbReference type="InterPro" id="IPR002575">
    <property type="entry name" value="Aminoglycoside_PTrfase"/>
</dbReference>
<proteinExistence type="predicted"/>
<protein>
    <recommendedName>
        <fullName evidence="1">Aminoglycoside phosphotransferase domain-containing protein</fullName>
    </recommendedName>
</protein>
<dbReference type="InterPro" id="IPR011009">
    <property type="entry name" value="Kinase-like_dom_sf"/>
</dbReference>
<feature type="domain" description="Aminoglycoside phosphotransferase" evidence="1">
    <location>
        <begin position="138"/>
        <end position="197"/>
    </location>
</feature>
<dbReference type="SUPFAM" id="SSF56112">
    <property type="entry name" value="Protein kinase-like (PK-like)"/>
    <property type="match status" value="1"/>
</dbReference>
<comment type="caution">
    <text evidence="2">The sequence shown here is derived from an EMBL/GenBank/DDBJ whole genome shotgun (WGS) entry which is preliminary data.</text>
</comment>
<evidence type="ECO:0000259" key="1">
    <source>
        <dbReference type="Pfam" id="PF01636"/>
    </source>
</evidence>
<keyword evidence="3" id="KW-1185">Reference proteome</keyword>
<reference evidence="2 3" key="1">
    <citation type="submission" date="2023-01" db="EMBL/GenBank/DDBJ databases">
        <title>Analysis of 21 Apiospora genomes using comparative genomics revels a genus with tremendous synthesis potential of carbohydrate active enzymes and secondary metabolites.</title>
        <authorList>
            <person name="Sorensen T."/>
        </authorList>
    </citation>
    <scope>NUCLEOTIDE SEQUENCE [LARGE SCALE GENOMIC DNA]</scope>
    <source>
        <strain evidence="2 3">CBS 83171</strain>
    </source>
</reference>
<dbReference type="Gene3D" id="3.90.1200.10">
    <property type="match status" value="1"/>
</dbReference>
<dbReference type="Pfam" id="PF01636">
    <property type="entry name" value="APH"/>
    <property type="match status" value="1"/>
</dbReference>
<dbReference type="InterPro" id="IPR051678">
    <property type="entry name" value="AGP_Transferase"/>
</dbReference>
<gene>
    <name evidence="2" type="ORF">PG996_015068</name>
</gene>
<evidence type="ECO:0000313" key="3">
    <source>
        <dbReference type="Proteomes" id="UP001446871"/>
    </source>
</evidence>